<dbReference type="GO" id="GO:0016020">
    <property type="term" value="C:membrane"/>
    <property type="evidence" value="ECO:0007669"/>
    <property type="project" value="UniProtKB-SubCell"/>
</dbReference>
<feature type="compositionally biased region" description="Acidic residues" evidence="3">
    <location>
        <begin position="41"/>
        <end position="54"/>
    </location>
</feature>
<dbReference type="EMBL" id="NCXO01000040">
    <property type="protein sequence ID" value="OSC31865.1"/>
    <property type="molecule type" value="Genomic_DNA"/>
</dbReference>
<feature type="region of interest" description="Disordered" evidence="3">
    <location>
        <begin position="1"/>
        <end position="61"/>
    </location>
</feature>
<sequence length="220" mass="23054">MAKEFEETLDSGDRSDGVSSDADGVSNGADGASNGAGASNEAEDAATDESSDTDEPPRRPPSRRMWVAVAVLAALVVALGAATGYLGWQYRNDRAVHAAAAAALEAANEYAVALTSIDSDDLDANFQAVLDGATGQFRDIYSASSTKLRKLLVDHRASGHGVVIDSAVKSASTSEVVVLLFVDQTISNTEVPDPRVDRSRIVMTMQPVDGTWKAAEVELP</sequence>
<evidence type="ECO:0000313" key="6">
    <source>
        <dbReference type="Proteomes" id="UP000193577"/>
    </source>
</evidence>
<feature type="compositionally biased region" description="Low complexity" evidence="3">
    <location>
        <begin position="17"/>
        <end position="40"/>
    </location>
</feature>
<evidence type="ECO:0008006" key="7">
    <source>
        <dbReference type="Google" id="ProtNLM"/>
    </source>
</evidence>
<keyword evidence="2 4" id="KW-0472">Membrane</keyword>
<dbReference type="Proteomes" id="UP000193577">
    <property type="component" value="Unassembled WGS sequence"/>
</dbReference>
<comment type="subcellular location">
    <subcellularLocation>
        <location evidence="1">Membrane</location>
    </subcellularLocation>
</comment>
<evidence type="ECO:0000313" key="5">
    <source>
        <dbReference type="EMBL" id="OSC31865.1"/>
    </source>
</evidence>
<evidence type="ECO:0000256" key="4">
    <source>
        <dbReference type="SAM" id="Phobius"/>
    </source>
</evidence>
<dbReference type="AlphaFoldDB" id="A0AA91PCH9"/>
<evidence type="ECO:0000256" key="2">
    <source>
        <dbReference type="ARBA" id="ARBA00023136"/>
    </source>
</evidence>
<keyword evidence="4" id="KW-1133">Transmembrane helix</keyword>
<feature type="compositionally biased region" description="Basic and acidic residues" evidence="3">
    <location>
        <begin position="1"/>
        <end position="16"/>
    </location>
</feature>
<proteinExistence type="predicted"/>
<gene>
    <name evidence="5" type="ORF">B8W67_15625</name>
</gene>
<reference evidence="5 6" key="1">
    <citation type="submission" date="2017-04" db="EMBL/GenBank/DDBJ databases">
        <title>The new phylogeny of genus Mycobacterium.</title>
        <authorList>
            <person name="Tortoli E."/>
            <person name="Trovato A."/>
            <person name="Cirillo D.M."/>
        </authorList>
    </citation>
    <scope>NUCLEOTIDE SEQUENCE [LARGE SCALE GENOMIC DNA]</scope>
    <source>
        <strain evidence="5 6">KCTC 19819</strain>
    </source>
</reference>
<accession>A0AA91PCH9</accession>
<organism evidence="5 6">
    <name type="scientific">Mycolicibacillus koreensis</name>
    <dbReference type="NCBI Taxonomy" id="1069220"/>
    <lineage>
        <taxon>Bacteria</taxon>
        <taxon>Bacillati</taxon>
        <taxon>Actinomycetota</taxon>
        <taxon>Actinomycetes</taxon>
        <taxon>Mycobacteriales</taxon>
        <taxon>Mycobacteriaceae</taxon>
        <taxon>Mycolicibacillus</taxon>
    </lineage>
</organism>
<evidence type="ECO:0000256" key="1">
    <source>
        <dbReference type="ARBA" id="ARBA00004370"/>
    </source>
</evidence>
<comment type="caution">
    <text evidence="5">The sequence shown here is derived from an EMBL/GenBank/DDBJ whole genome shotgun (WGS) entry which is preliminary data.</text>
</comment>
<keyword evidence="4" id="KW-0812">Transmembrane</keyword>
<protein>
    <recommendedName>
        <fullName evidence="7">Mce associated membrane protein</fullName>
    </recommendedName>
</protein>
<evidence type="ECO:0000256" key="3">
    <source>
        <dbReference type="SAM" id="MobiDB-lite"/>
    </source>
</evidence>
<name>A0AA91PCH9_9MYCO</name>
<feature type="transmembrane region" description="Helical" evidence="4">
    <location>
        <begin position="66"/>
        <end position="88"/>
    </location>
</feature>
<keyword evidence="6" id="KW-1185">Reference proteome</keyword>
<dbReference type="PANTHER" id="PTHR37042">
    <property type="entry name" value="OUTER MEMBRANE PROTEIN RV1973"/>
    <property type="match status" value="1"/>
</dbReference>
<dbReference type="PANTHER" id="PTHR37042:SF4">
    <property type="entry name" value="OUTER MEMBRANE PROTEIN RV1973"/>
    <property type="match status" value="1"/>
</dbReference>